<dbReference type="STRING" id="1291052.FC18_GL000164"/>
<sequence>MTDYLVKALTADGMFRLFAVDATQTIAEAQKRHDTWSASSAALGRTLIATGLLSASRLKNPRDLLTVRVQGNGPAGIIVADGTASGTVRGYMTNPHVHLPLNATGKIDVAATVGKEGMLAVTKYTDGEAPFTGQVPLISGELGADFTYYLAKSEQIPASMGVSVFVNPDNTIGVAGGFLVEALPGATDAQLAKLEENIKTLPLVSEMLHAKMTPEEILDRIVDGGKLMILDKQDFAYKCPCTKAKFYNGIATLKRADLKAMIDEDNGAEAVCKFCGKKYEFSATELQRMLDKK</sequence>
<organism evidence="7 8">
    <name type="scientific">Lacticaseibacillus sharpeae JCM 1186 = DSM 20505</name>
    <dbReference type="NCBI Taxonomy" id="1291052"/>
    <lineage>
        <taxon>Bacteria</taxon>
        <taxon>Bacillati</taxon>
        <taxon>Bacillota</taxon>
        <taxon>Bacilli</taxon>
        <taxon>Lactobacillales</taxon>
        <taxon>Lactobacillaceae</taxon>
        <taxon>Lacticaseibacillus</taxon>
    </lineage>
</organism>
<evidence type="ECO:0000313" key="7">
    <source>
        <dbReference type="EMBL" id="KRM56188.1"/>
    </source>
</evidence>
<dbReference type="CDD" id="cd00498">
    <property type="entry name" value="Hsp33"/>
    <property type="match status" value="1"/>
</dbReference>
<dbReference type="PANTHER" id="PTHR30111">
    <property type="entry name" value="33 KDA CHAPERONIN"/>
    <property type="match status" value="1"/>
</dbReference>
<feature type="disulfide bond" description="Redox-active" evidence="6">
    <location>
        <begin position="239"/>
        <end position="241"/>
    </location>
</feature>
<dbReference type="GO" id="GO:0051082">
    <property type="term" value="F:unfolded protein binding"/>
    <property type="evidence" value="ECO:0007669"/>
    <property type="project" value="UniProtKB-UniRule"/>
</dbReference>
<evidence type="ECO:0000256" key="3">
    <source>
        <dbReference type="ARBA" id="ARBA00023157"/>
    </source>
</evidence>
<dbReference type="Proteomes" id="UP000051679">
    <property type="component" value="Unassembled WGS sequence"/>
</dbReference>
<dbReference type="HAMAP" id="MF_00117">
    <property type="entry name" value="HslO"/>
    <property type="match status" value="1"/>
</dbReference>
<dbReference type="PANTHER" id="PTHR30111:SF1">
    <property type="entry name" value="33 KDA CHAPERONIN"/>
    <property type="match status" value="1"/>
</dbReference>
<dbReference type="SUPFAM" id="SSF118352">
    <property type="entry name" value="HSP33 redox switch-like"/>
    <property type="match status" value="1"/>
</dbReference>
<feature type="disulfide bond" description="Redox-active" evidence="6">
    <location>
        <begin position="272"/>
        <end position="275"/>
    </location>
</feature>
<proteinExistence type="inferred from homology"/>
<dbReference type="InterPro" id="IPR016153">
    <property type="entry name" value="Heat_shock_Hsp33_N"/>
</dbReference>
<dbReference type="RefSeq" id="WP_054680589.1">
    <property type="nucleotide sequence ID" value="NZ_AYYO01000008.1"/>
</dbReference>
<comment type="similarity">
    <text evidence="6">Belongs to the HSP33 family.</text>
</comment>
<comment type="subcellular location">
    <subcellularLocation>
        <location evidence="6">Cytoplasm</location>
    </subcellularLocation>
</comment>
<evidence type="ECO:0000256" key="2">
    <source>
        <dbReference type="ARBA" id="ARBA00022833"/>
    </source>
</evidence>
<dbReference type="GO" id="GO:0042026">
    <property type="term" value="P:protein refolding"/>
    <property type="evidence" value="ECO:0007669"/>
    <property type="project" value="TreeGrafter"/>
</dbReference>
<gene>
    <name evidence="6" type="primary">hslO</name>
    <name evidence="7" type="ORF">FC18_GL000164</name>
</gene>
<reference evidence="7 8" key="1">
    <citation type="journal article" date="2015" name="Genome Announc.">
        <title>Expanding the biotechnology potential of lactobacilli through comparative genomics of 213 strains and associated genera.</title>
        <authorList>
            <person name="Sun Z."/>
            <person name="Harris H.M."/>
            <person name="McCann A."/>
            <person name="Guo C."/>
            <person name="Argimon S."/>
            <person name="Zhang W."/>
            <person name="Yang X."/>
            <person name="Jeffery I.B."/>
            <person name="Cooney J.C."/>
            <person name="Kagawa T.F."/>
            <person name="Liu W."/>
            <person name="Song Y."/>
            <person name="Salvetti E."/>
            <person name="Wrobel A."/>
            <person name="Rasinkangas P."/>
            <person name="Parkhill J."/>
            <person name="Rea M.C."/>
            <person name="O'Sullivan O."/>
            <person name="Ritari J."/>
            <person name="Douillard F.P."/>
            <person name="Paul Ross R."/>
            <person name="Yang R."/>
            <person name="Briner A.E."/>
            <person name="Felis G.E."/>
            <person name="de Vos W.M."/>
            <person name="Barrangou R."/>
            <person name="Klaenhammer T.R."/>
            <person name="Caufield P.W."/>
            <person name="Cui Y."/>
            <person name="Zhang H."/>
            <person name="O'Toole P.W."/>
        </authorList>
    </citation>
    <scope>NUCLEOTIDE SEQUENCE [LARGE SCALE GENOMIC DNA]</scope>
    <source>
        <strain evidence="7 8">DSM 20505</strain>
    </source>
</reference>
<dbReference type="Gene3D" id="3.90.1280.10">
    <property type="entry name" value="HSP33 redox switch-like"/>
    <property type="match status" value="1"/>
</dbReference>
<evidence type="ECO:0000256" key="5">
    <source>
        <dbReference type="ARBA" id="ARBA00023284"/>
    </source>
</evidence>
<evidence type="ECO:0000313" key="8">
    <source>
        <dbReference type="Proteomes" id="UP000051679"/>
    </source>
</evidence>
<comment type="PTM">
    <text evidence="6">Under oxidizing conditions two disulfide bonds are formed involving the reactive cysteines. Under reducing conditions zinc is bound to the reactive cysteines and the protein is inactive.</text>
</comment>
<keyword evidence="1 6" id="KW-0963">Cytoplasm</keyword>
<comment type="function">
    <text evidence="6">Redox regulated molecular chaperone. Protects both thermally unfolding and oxidatively damaged proteins from irreversible aggregation. Plays an important role in the bacterial defense system toward oxidative stress.</text>
</comment>
<evidence type="ECO:0000256" key="6">
    <source>
        <dbReference type="HAMAP-Rule" id="MF_00117"/>
    </source>
</evidence>
<keyword evidence="2 6" id="KW-0862">Zinc</keyword>
<name>A0A0R1ZZ08_9LACO</name>
<dbReference type="InterPro" id="IPR016154">
    <property type="entry name" value="Heat_shock_Hsp33_C"/>
</dbReference>
<dbReference type="GO" id="GO:0005737">
    <property type="term" value="C:cytoplasm"/>
    <property type="evidence" value="ECO:0007669"/>
    <property type="project" value="UniProtKB-SubCell"/>
</dbReference>
<evidence type="ECO:0000256" key="4">
    <source>
        <dbReference type="ARBA" id="ARBA00023186"/>
    </source>
</evidence>
<keyword evidence="8" id="KW-1185">Reference proteome</keyword>
<keyword evidence="5 6" id="KW-0676">Redox-active center</keyword>
<dbReference type="AlphaFoldDB" id="A0A0R1ZZ08"/>
<dbReference type="Pfam" id="PF01430">
    <property type="entry name" value="HSP33"/>
    <property type="match status" value="1"/>
</dbReference>
<evidence type="ECO:0000256" key="1">
    <source>
        <dbReference type="ARBA" id="ARBA00022490"/>
    </source>
</evidence>
<dbReference type="PATRIC" id="fig|1291052.5.peg.171"/>
<dbReference type="SUPFAM" id="SSF64397">
    <property type="entry name" value="Hsp33 domain"/>
    <property type="match status" value="1"/>
</dbReference>
<accession>A0A0R1ZZ08</accession>
<keyword evidence="4 6" id="KW-0143">Chaperone</keyword>
<comment type="caution">
    <text evidence="7">The sequence shown here is derived from an EMBL/GenBank/DDBJ whole genome shotgun (WGS) entry which is preliminary data.</text>
</comment>
<dbReference type="GO" id="GO:0044183">
    <property type="term" value="F:protein folding chaperone"/>
    <property type="evidence" value="ECO:0007669"/>
    <property type="project" value="TreeGrafter"/>
</dbReference>
<dbReference type="PIRSF" id="PIRSF005261">
    <property type="entry name" value="Heat_shock_Hsp33"/>
    <property type="match status" value="1"/>
</dbReference>
<dbReference type="Gene3D" id="3.55.30.10">
    <property type="entry name" value="Hsp33 domain"/>
    <property type="match status" value="1"/>
</dbReference>
<protein>
    <recommendedName>
        <fullName evidence="6">33 kDa chaperonin</fullName>
    </recommendedName>
    <alternativeName>
        <fullName evidence="6">Heat shock protein 33 homolog</fullName>
        <shortName evidence="6">HSP33</shortName>
    </alternativeName>
</protein>
<dbReference type="InterPro" id="IPR000397">
    <property type="entry name" value="Heat_shock_Hsp33"/>
</dbReference>
<dbReference type="EMBL" id="AYYO01000008">
    <property type="protein sequence ID" value="KRM56188.1"/>
    <property type="molecule type" value="Genomic_DNA"/>
</dbReference>
<keyword evidence="3 6" id="KW-1015">Disulfide bond</keyword>
<dbReference type="NCBIfam" id="NF001033">
    <property type="entry name" value="PRK00114.1"/>
    <property type="match status" value="1"/>
</dbReference>
<dbReference type="OrthoDB" id="9776534at2"/>
<keyword evidence="7" id="KW-0346">Stress response</keyword>